<dbReference type="InterPro" id="IPR017853">
    <property type="entry name" value="GH"/>
</dbReference>
<name>A0A412GV09_9BACT</name>
<feature type="signal peptide" evidence="7">
    <location>
        <begin position="1"/>
        <end position="21"/>
    </location>
</feature>
<evidence type="ECO:0000256" key="5">
    <source>
        <dbReference type="ARBA" id="ARBA00023295"/>
    </source>
</evidence>
<dbReference type="InterPro" id="IPR008979">
    <property type="entry name" value="Galactose-bd-like_sf"/>
</dbReference>
<feature type="domain" description="F5/8 type C" evidence="9">
    <location>
        <begin position="560"/>
        <end position="668"/>
    </location>
</feature>
<dbReference type="SUPFAM" id="SSF55545">
    <property type="entry name" value="beta-N-acetylhexosaminidase-like domain"/>
    <property type="match status" value="1"/>
</dbReference>
<sequence>MKKSLLALLSLVLLLAGSCTKKDEVAITPLPLSCSFGNGAFEWNKDTRVSFEGNEDDWAIVKTAFTETNLPVSYEADNTKTNSIRLELVDAIEGISSPEGYSVHVGEDGVSIKALSDAGLFYGVQSLIQLAEQGKGRVQFVDIVDEPRFPYRGIMLDVSRHFRSKEFVKKQIDLLSHYKFNRLHLHLTDAAGWRIAIDKYPRLTQLAAWRKGKTWKEWWNGDRGYCEETDPEAQGGYYTKDDIREMVEYARLHCVTIIPEIEMPSHSEEVLTAYPELSCTHEPGKQSDFCVGNEKTFEFLENVLTEVMELFPSEYIHIGGDEASKAAWKSCPLCQKRMKEEGLKDVDELQSYLIHRMERFLNEHGRSLLGWDEILQGGLAPNATVMSWRGEQGGIDAVLSGHHAIMTPGEYCYFDSYQDAPYSQPEAIGGYLPLEKVYSYNPVPDSISADKQDFILGVQANLWAEYIPTDEHMEYMLYPRAIALSEVAWTAPEKKSWDSFHERILKIIPVLKEKGYNTFDYAKEIGNRKEYSQPVEHLALGKKVTFNIPYWPNYPANGEKTLTDGLRGGWNYNDKRWLGFANNHRMDVVIDLEKVTKIHSVSADFMQIWGPYVYMPSKVIISSSVNGKDYTQLTAIDHQVQKDDSVSFKKFSWEGETDARYIRYQAMADSLYKDGIQFVDEIIVK</sequence>
<evidence type="ECO:0000313" key="12">
    <source>
        <dbReference type="Proteomes" id="UP000285864"/>
    </source>
</evidence>
<evidence type="ECO:0000313" key="11">
    <source>
        <dbReference type="EMBL" id="RGR98716.1"/>
    </source>
</evidence>
<feature type="domain" description="Beta-hexosaminidase bacterial type N-terminal" evidence="10">
    <location>
        <begin position="26"/>
        <end position="145"/>
    </location>
</feature>
<protein>
    <recommendedName>
        <fullName evidence="3">beta-N-acetylhexosaminidase</fullName>
        <ecNumber evidence="3">3.2.1.52</ecNumber>
    </recommendedName>
</protein>
<keyword evidence="12" id="KW-1185">Reference proteome</keyword>
<dbReference type="InterPro" id="IPR015883">
    <property type="entry name" value="Glyco_hydro_20_cat"/>
</dbReference>
<evidence type="ECO:0000256" key="2">
    <source>
        <dbReference type="ARBA" id="ARBA00006285"/>
    </source>
</evidence>
<organism evidence="11 12">
    <name type="scientific">Phocaeicola coprocola</name>
    <dbReference type="NCBI Taxonomy" id="310298"/>
    <lineage>
        <taxon>Bacteria</taxon>
        <taxon>Pseudomonadati</taxon>
        <taxon>Bacteroidota</taxon>
        <taxon>Bacteroidia</taxon>
        <taxon>Bacteroidales</taxon>
        <taxon>Bacteroidaceae</taxon>
        <taxon>Phocaeicola</taxon>
    </lineage>
</organism>
<dbReference type="EMBL" id="QRUU01000010">
    <property type="protein sequence ID" value="RGR98716.1"/>
    <property type="molecule type" value="Genomic_DNA"/>
</dbReference>
<dbReference type="RefSeq" id="WP_118483373.1">
    <property type="nucleotide sequence ID" value="NZ_DAWEEV010000022.1"/>
</dbReference>
<dbReference type="Gene3D" id="3.30.379.10">
    <property type="entry name" value="Chitobiase/beta-hexosaminidase domain 2-like"/>
    <property type="match status" value="1"/>
</dbReference>
<dbReference type="GO" id="GO:0004563">
    <property type="term" value="F:beta-N-acetylhexosaminidase activity"/>
    <property type="evidence" value="ECO:0007669"/>
    <property type="project" value="UniProtKB-EC"/>
</dbReference>
<comment type="catalytic activity">
    <reaction evidence="1">
        <text>Hydrolysis of terminal non-reducing N-acetyl-D-hexosamine residues in N-acetyl-beta-D-hexosaminides.</text>
        <dbReference type="EC" id="3.2.1.52"/>
    </reaction>
</comment>
<evidence type="ECO:0000259" key="9">
    <source>
        <dbReference type="Pfam" id="PF00754"/>
    </source>
</evidence>
<dbReference type="EC" id="3.2.1.52" evidence="3"/>
<feature type="domain" description="Glycoside hydrolase family 20 catalytic" evidence="8">
    <location>
        <begin position="149"/>
        <end position="491"/>
    </location>
</feature>
<reference evidence="11 12" key="1">
    <citation type="submission" date="2018-08" db="EMBL/GenBank/DDBJ databases">
        <title>A genome reference for cultivated species of the human gut microbiota.</title>
        <authorList>
            <person name="Zou Y."/>
            <person name="Xue W."/>
            <person name="Luo G."/>
        </authorList>
    </citation>
    <scope>NUCLEOTIDE SEQUENCE [LARGE SCALE GENOMIC DNA]</scope>
    <source>
        <strain evidence="11 12">AF24-2</strain>
    </source>
</reference>
<dbReference type="GO" id="GO:0030203">
    <property type="term" value="P:glycosaminoglycan metabolic process"/>
    <property type="evidence" value="ECO:0007669"/>
    <property type="project" value="TreeGrafter"/>
</dbReference>
<dbReference type="InterPro" id="IPR025705">
    <property type="entry name" value="Beta_hexosaminidase_sua/sub"/>
</dbReference>
<dbReference type="InterPro" id="IPR015882">
    <property type="entry name" value="HEX_bac_N"/>
</dbReference>
<dbReference type="SUPFAM" id="SSF49785">
    <property type="entry name" value="Galactose-binding domain-like"/>
    <property type="match status" value="1"/>
</dbReference>
<dbReference type="PRINTS" id="PR00738">
    <property type="entry name" value="GLHYDRLASE20"/>
</dbReference>
<dbReference type="Pfam" id="PF00754">
    <property type="entry name" value="F5_F8_type_C"/>
    <property type="match status" value="1"/>
</dbReference>
<comment type="similarity">
    <text evidence="2">Belongs to the glycosyl hydrolase 20 family.</text>
</comment>
<feature type="chain" id="PRO_5019572414" description="beta-N-acetylhexosaminidase" evidence="7">
    <location>
        <begin position="22"/>
        <end position="685"/>
    </location>
</feature>
<dbReference type="GO" id="GO:0005975">
    <property type="term" value="P:carbohydrate metabolic process"/>
    <property type="evidence" value="ECO:0007669"/>
    <property type="project" value="InterPro"/>
</dbReference>
<dbReference type="Pfam" id="PF02838">
    <property type="entry name" value="Glyco_hydro_20b"/>
    <property type="match status" value="1"/>
</dbReference>
<evidence type="ECO:0000256" key="3">
    <source>
        <dbReference type="ARBA" id="ARBA00012663"/>
    </source>
</evidence>
<keyword evidence="5" id="KW-0326">Glycosidase</keyword>
<dbReference type="Proteomes" id="UP000285864">
    <property type="component" value="Unassembled WGS sequence"/>
</dbReference>
<evidence type="ECO:0000256" key="7">
    <source>
        <dbReference type="SAM" id="SignalP"/>
    </source>
</evidence>
<evidence type="ECO:0000256" key="6">
    <source>
        <dbReference type="PIRSR" id="PIRSR625705-1"/>
    </source>
</evidence>
<dbReference type="AlphaFoldDB" id="A0A412GV09"/>
<keyword evidence="4" id="KW-0378">Hydrolase</keyword>
<dbReference type="PROSITE" id="PS51257">
    <property type="entry name" value="PROKAR_LIPOPROTEIN"/>
    <property type="match status" value="1"/>
</dbReference>
<dbReference type="CDD" id="cd06563">
    <property type="entry name" value="GH20_chitobiase-like"/>
    <property type="match status" value="1"/>
</dbReference>
<dbReference type="InterPro" id="IPR000421">
    <property type="entry name" value="FA58C"/>
</dbReference>
<dbReference type="InterPro" id="IPR029018">
    <property type="entry name" value="Hex-like_dom2"/>
</dbReference>
<evidence type="ECO:0000259" key="10">
    <source>
        <dbReference type="Pfam" id="PF02838"/>
    </source>
</evidence>
<dbReference type="Gene3D" id="3.20.20.80">
    <property type="entry name" value="Glycosidases"/>
    <property type="match status" value="1"/>
</dbReference>
<comment type="caution">
    <text evidence="11">The sequence shown here is derived from an EMBL/GenBank/DDBJ whole genome shotgun (WGS) entry which is preliminary data.</text>
</comment>
<dbReference type="GO" id="GO:0016020">
    <property type="term" value="C:membrane"/>
    <property type="evidence" value="ECO:0007669"/>
    <property type="project" value="TreeGrafter"/>
</dbReference>
<dbReference type="Gene3D" id="2.60.120.260">
    <property type="entry name" value="Galactose-binding domain-like"/>
    <property type="match status" value="1"/>
</dbReference>
<dbReference type="SUPFAM" id="SSF51445">
    <property type="entry name" value="(Trans)glycosidases"/>
    <property type="match status" value="1"/>
</dbReference>
<evidence type="ECO:0000256" key="4">
    <source>
        <dbReference type="ARBA" id="ARBA00022801"/>
    </source>
</evidence>
<dbReference type="Pfam" id="PF00728">
    <property type="entry name" value="Glyco_hydro_20"/>
    <property type="match status" value="1"/>
</dbReference>
<keyword evidence="7" id="KW-0732">Signal</keyword>
<feature type="active site" description="Proton donor" evidence="6">
    <location>
        <position position="322"/>
    </location>
</feature>
<dbReference type="PANTHER" id="PTHR22600">
    <property type="entry name" value="BETA-HEXOSAMINIDASE"/>
    <property type="match status" value="1"/>
</dbReference>
<proteinExistence type="inferred from homology"/>
<gene>
    <name evidence="11" type="ORF">DWY20_03870</name>
</gene>
<dbReference type="PANTHER" id="PTHR22600:SF57">
    <property type="entry name" value="BETA-N-ACETYLHEXOSAMINIDASE"/>
    <property type="match status" value="1"/>
</dbReference>
<evidence type="ECO:0000256" key="1">
    <source>
        <dbReference type="ARBA" id="ARBA00001231"/>
    </source>
</evidence>
<evidence type="ECO:0000259" key="8">
    <source>
        <dbReference type="Pfam" id="PF00728"/>
    </source>
</evidence>
<accession>A0A412GV09</accession>